<gene>
    <name evidence="3" type="ORF">HCU67_03490</name>
</gene>
<evidence type="ECO:0000256" key="2">
    <source>
        <dbReference type="SAM" id="SignalP"/>
    </source>
</evidence>
<organism evidence="3 4">
    <name type="scientific">Croceivirga thetidis</name>
    <dbReference type="NCBI Taxonomy" id="2721623"/>
    <lineage>
        <taxon>Bacteria</taxon>
        <taxon>Pseudomonadati</taxon>
        <taxon>Bacteroidota</taxon>
        <taxon>Flavobacteriia</taxon>
        <taxon>Flavobacteriales</taxon>
        <taxon>Flavobacteriaceae</taxon>
        <taxon>Croceivirga</taxon>
    </lineage>
</organism>
<evidence type="ECO:0000313" key="3">
    <source>
        <dbReference type="EMBL" id="NKI30992.1"/>
    </source>
</evidence>
<reference evidence="3 4" key="1">
    <citation type="submission" date="2020-04" db="EMBL/GenBank/DDBJ databases">
        <authorList>
            <person name="Yoon J."/>
        </authorList>
    </citation>
    <scope>NUCLEOTIDE SEQUENCE [LARGE SCALE GENOMIC DNA]</scope>
    <source>
        <strain evidence="3 4">DJ-13</strain>
    </source>
</reference>
<accession>A0ABX1GM50</accession>
<keyword evidence="1" id="KW-0175">Coiled coil</keyword>
<keyword evidence="4" id="KW-1185">Reference proteome</keyword>
<dbReference type="EMBL" id="JAAWWL010000001">
    <property type="protein sequence ID" value="NKI30992.1"/>
    <property type="molecule type" value="Genomic_DNA"/>
</dbReference>
<evidence type="ECO:0008006" key="5">
    <source>
        <dbReference type="Google" id="ProtNLM"/>
    </source>
</evidence>
<evidence type="ECO:0000313" key="4">
    <source>
        <dbReference type="Proteomes" id="UP000718451"/>
    </source>
</evidence>
<name>A0ABX1GM50_9FLAO</name>
<feature type="signal peptide" evidence="2">
    <location>
        <begin position="1"/>
        <end position="21"/>
    </location>
</feature>
<dbReference type="Proteomes" id="UP000718451">
    <property type="component" value="Unassembled WGS sequence"/>
</dbReference>
<feature type="chain" id="PRO_5045853973" description="Peptidase M48 domain-containing protein" evidence="2">
    <location>
        <begin position="22"/>
        <end position="574"/>
    </location>
</feature>
<protein>
    <recommendedName>
        <fullName evidence="5">Peptidase M48 domain-containing protein</fullName>
    </recommendedName>
</protein>
<feature type="coiled-coil region" evidence="1">
    <location>
        <begin position="230"/>
        <end position="320"/>
    </location>
</feature>
<dbReference type="RefSeq" id="WP_168551195.1">
    <property type="nucleotide sequence ID" value="NZ_JAAWWL010000001.1"/>
</dbReference>
<proteinExistence type="predicted"/>
<evidence type="ECO:0000256" key="1">
    <source>
        <dbReference type="SAM" id="Coils"/>
    </source>
</evidence>
<keyword evidence="2" id="KW-0732">Signal</keyword>
<sequence>MKKKFATVLISLFGSIGFVFSQQNYQETTYQTIKFENILQLDELCPRSNTGPGFNSNFDKITEGEARRIIDDFLDELSIGARFNIRECAEKAGNNALANIYVDKNGRRLKYIVYNQEWLTNLASENQSKYAAYFVLAHEIGHLVNGHREEYDGSNKGIEIQADEYAGKTLARYGASLDETLIAVRAIEKLVTPSWASHPGRIARMEAAFEGWFKVVDDNPTRIAKNQAAIDKFHLEIKGLKQQLIDAKRKKIEEAERERLRKEEELKAKIAQEKADKEALIAQQKEQQRLEDMRKAKIAQEKAEEKARLALEEKRKKEQDAVEGILKRYFNALGGLTKINGIEQMTYIENTTRSSEPGFTYRYSYEQKSPFHLIILDKSTDRKSKLHYQILRDTLYYKYPNKSSWKAGMHPNEQMNEVEFRNFIGSSTGDFLEDFNLFASPGLVSIKDTLEFNGVRCYQLEVKEKKVKETLDKNRTGFLSRVQQSRYYRVDNGLLEGTELKNEIKKFKKGKIVYNQLTKTIIKNGEYRDVDGVKFPHNYKIEIVTTRDSKVLEASIVTKKVEGLSFETRTQTQP</sequence>
<comment type="caution">
    <text evidence="3">The sequence shown here is derived from an EMBL/GenBank/DDBJ whole genome shotgun (WGS) entry which is preliminary data.</text>
</comment>